<sequence length="143" mass="15121">MERRFGANVHGSGVGSPPMRALEALQTLQIPRISCSSRVHLCKNAFNLSRQGKGPASGRCLCASGCLMPTRRGRSNLILARLSAFPSCLSCLCWPSAGPCPRSQCPTAAPIMPLLVEGAVHRFYSGDLVWASSSGHGNAAVKQ</sequence>
<comment type="caution">
    <text evidence="1">The sequence shown here is derived from an EMBL/GenBank/DDBJ whole genome shotgun (WGS) entry which is preliminary data.</text>
</comment>
<gene>
    <name evidence="1" type="ORF">CORC01_13609</name>
</gene>
<dbReference type="GeneID" id="34566735"/>
<dbReference type="AlphaFoldDB" id="A0A1G4API2"/>
<organism evidence="1 2">
    <name type="scientific">Colletotrichum orchidophilum</name>
    <dbReference type="NCBI Taxonomy" id="1209926"/>
    <lineage>
        <taxon>Eukaryota</taxon>
        <taxon>Fungi</taxon>
        <taxon>Dikarya</taxon>
        <taxon>Ascomycota</taxon>
        <taxon>Pezizomycotina</taxon>
        <taxon>Sordariomycetes</taxon>
        <taxon>Hypocreomycetidae</taxon>
        <taxon>Glomerellales</taxon>
        <taxon>Glomerellaceae</taxon>
        <taxon>Colletotrichum</taxon>
    </lineage>
</organism>
<name>A0A1G4API2_9PEZI</name>
<dbReference type="EMBL" id="MJBS01000202">
    <property type="protein sequence ID" value="OHE91090.1"/>
    <property type="molecule type" value="Genomic_DNA"/>
</dbReference>
<proteinExistence type="predicted"/>
<dbReference type="RefSeq" id="XP_022468264.1">
    <property type="nucleotide sequence ID" value="XM_022625225.1"/>
</dbReference>
<reference evidence="1 2" key="1">
    <citation type="submission" date="2016-09" db="EMBL/GenBank/DDBJ databases">
        <authorList>
            <person name="Capua I."/>
            <person name="De Benedictis P."/>
            <person name="Joannis T."/>
            <person name="Lombin L.H."/>
            <person name="Cattoli G."/>
        </authorList>
    </citation>
    <scope>NUCLEOTIDE SEQUENCE [LARGE SCALE GENOMIC DNA]</scope>
    <source>
        <strain evidence="1 2">IMI 309357</strain>
    </source>
</reference>
<accession>A0A1G4API2</accession>
<evidence type="ECO:0000313" key="1">
    <source>
        <dbReference type="EMBL" id="OHE91090.1"/>
    </source>
</evidence>
<evidence type="ECO:0000313" key="2">
    <source>
        <dbReference type="Proteomes" id="UP000176998"/>
    </source>
</evidence>
<keyword evidence="2" id="KW-1185">Reference proteome</keyword>
<protein>
    <submittedName>
        <fullName evidence="1">Uncharacterized protein</fullName>
    </submittedName>
</protein>
<dbReference type="Proteomes" id="UP000176998">
    <property type="component" value="Unassembled WGS sequence"/>
</dbReference>